<dbReference type="GO" id="GO:0042773">
    <property type="term" value="P:ATP synthesis coupled electron transport"/>
    <property type="evidence" value="ECO:0007669"/>
    <property type="project" value="InterPro"/>
</dbReference>
<dbReference type="PANTHER" id="PTHR42829">
    <property type="entry name" value="NADH-UBIQUINONE OXIDOREDUCTASE CHAIN 5"/>
    <property type="match status" value="1"/>
</dbReference>
<accession>A0A0H4WAF6</accession>
<dbReference type="InterPro" id="IPR018393">
    <property type="entry name" value="NADHpl_OxRdtase_5_subgr"/>
</dbReference>
<dbReference type="AlphaFoldDB" id="A0A0H4WAF6"/>
<dbReference type="Gene3D" id="1.20.5.2700">
    <property type="match status" value="1"/>
</dbReference>
<feature type="transmembrane region" description="Helical" evidence="6">
    <location>
        <begin position="438"/>
        <end position="460"/>
    </location>
</feature>
<organism evidence="9 10">
    <name type="scientific">Rufibacter radiotolerans</name>
    <dbReference type="NCBI Taxonomy" id="1379910"/>
    <lineage>
        <taxon>Bacteria</taxon>
        <taxon>Pseudomonadati</taxon>
        <taxon>Bacteroidota</taxon>
        <taxon>Cytophagia</taxon>
        <taxon>Cytophagales</taxon>
        <taxon>Hymenobacteraceae</taxon>
        <taxon>Rufibacter</taxon>
    </lineage>
</organism>
<feature type="transmembrane region" description="Helical" evidence="6">
    <location>
        <begin position="285"/>
        <end position="306"/>
    </location>
</feature>
<evidence type="ECO:0000313" key="9">
    <source>
        <dbReference type="EMBL" id="AKQ47466.1"/>
    </source>
</evidence>
<dbReference type="GO" id="GO:0015990">
    <property type="term" value="P:electron transport coupled proton transport"/>
    <property type="evidence" value="ECO:0007669"/>
    <property type="project" value="TreeGrafter"/>
</dbReference>
<dbReference type="GO" id="GO:0016020">
    <property type="term" value="C:membrane"/>
    <property type="evidence" value="ECO:0007669"/>
    <property type="project" value="UniProtKB-SubCell"/>
</dbReference>
<dbReference type="EMBL" id="CP010777">
    <property type="protein sequence ID" value="AKQ47466.1"/>
    <property type="molecule type" value="Genomic_DNA"/>
</dbReference>
<dbReference type="NCBIfam" id="TIGR01974">
    <property type="entry name" value="NDH_I_L"/>
    <property type="match status" value="1"/>
</dbReference>
<evidence type="ECO:0000313" key="10">
    <source>
        <dbReference type="Proteomes" id="UP000036458"/>
    </source>
</evidence>
<dbReference type="Proteomes" id="UP000036458">
    <property type="component" value="Chromosome"/>
</dbReference>
<evidence type="ECO:0000256" key="5">
    <source>
        <dbReference type="RuleBase" id="RU000320"/>
    </source>
</evidence>
<dbReference type="InterPro" id="IPR001516">
    <property type="entry name" value="Proton_antipo_N"/>
</dbReference>
<feature type="transmembrane region" description="Helical" evidence="6">
    <location>
        <begin position="337"/>
        <end position="362"/>
    </location>
</feature>
<dbReference type="InterPro" id="IPR001750">
    <property type="entry name" value="ND/Mrp_TM"/>
</dbReference>
<evidence type="ECO:0000259" key="8">
    <source>
        <dbReference type="Pfam" id="PF00662"/>
    </source>
</evidence>
<dbReference type="Pfam" id="PF00361">
    <property type="entry name" value="Proton_antipo_M"/>
    <property type="match status" value="1"/>
</dbReference>
<evidence type="ECO:0008006" key="11">
    <source>
        <dbReference type="Google" id="ProtNLM"/>
    </source>
</evidence>
<dbReference type="PANTHER" id="PTHR42829:SF2">
    <property type="entry name" value="NADH-UBIQUINONE OXIDOREDUCTASE CHAIN 5"/>
    <property type="match status" value="1"/>
</dbReference>
<dbReference type="PATRIC" id="fig|1379910.4.peg.734"/>
<feature type="transmembrane region" description="Helical" evidence="6">
    <location>
        <begin position="39"/>
        <end position="57"/>
    </location>
</feature>
<dbReference type="PRINTS" id="PR01434">
    <property type="entry name" value="NADHDHGNASE5"/>
</dbReference>
<feature type="transmembrane region" description="Helical" evidence="6">
    <location>
        <begin position="12"/>
        <end position="33"/>
    </location>
</feature>
<feature type="transmembrane region" description="Helical" evidence="6">
    <location>
        <begin position="222"/>
        <end position="247"/>
    </location>
</feature>
<evidence type="ECO:0000256" key="2">
    <source>
        <dbReference type="ARBA" id="ARBA00022692"/>
    </source>
</evidence>
<feature type="transmembrane region" description="Helical" evidence="6">
    <location>
        <begin position="542"/>
        <end position="560"/>
    </location>
</feature>
<protein>
    <recommendedName>
        <fullName evidence="11">Proton-translocating NADH-quinone oxidoreductase, chain L</fullName>
    </recommendedName>
</protein>
<dbReference type="GO" id="GO:0003954">
    <property type="term" value="F:NADH dehydrogenase activity"/>
    <property type="evidence" value="ECO:0007669"/>
    <property type="project" value="TreeGrafter"/>
</dbReference>
<dbReference type="GO" id="GO:0012505">
    <property type="term" value="C:endomembrane system"/>
    <property type="evidence" value="ECO:0007669"/>
    <property type="project" value="UniProtKB-SubCell"/>
</dbReference>
<evidence type="ECO:0000256" key="6">
    <source>
        <dbReference type="SAM" id="Phobius"/>
    </source>
</evidence>
<keyword evidence="10" id="KW-1185">Reference proteome</keyword>
<evidence type="ECO:0000259" key="7">
    <source>
        <dbReference type="Pfam" id="PF00361"/>
    </source>
</evidence>
<keyword evidence="3 6" id="KW-1133">Transmembrane helix</keyword>
<dbReference type="OrthoDB" id="9807568at2"/>
<evidence type="ECO:0000256" key="1">
    <source>
        <dbReference type="ARBA" id="ARBA00004127"/>
    </source>
</evidence>
<reference evidence="9 10" key="1">
    <citation type="submission" date="2015-01" db="EMBL/GenBank/DDBJ databases">
        <title>Rufibacter sp./DG31D/ whole genome sequencing.</title>
        <authorList>
            <person name="Kim M.K."/>
            <person name="Srinivasan S."/>
            <person name="Lee J.-J."/>
        </authorList>
    </citation>
    <scope>NUCLEOTIDE SEQUENCE [LARGE SCALE GENOMIC DNA]</scope>
    <source>
        <strain evidence="9 10">DG31D</strain>
    </source>
</reference>
<dbReference type="GO" id="GO:0008137">
    <property type="term" value="F:NADH dehydrogenase (ubiquinone) activity"/>
    <property type="evidence" value="ECO:0007669"/>
    <property type="project" value="InterPro"/>
</dbReference>
<feature type="transmembrane region" description="Helical" evidence="6">
    <location>
        <begin position="313"/>
        <end position="331"/>
    </location>
</feature>
<feature type="transmembrane region" description="Helical" evidence="6">
    <location>
        <begin position="488"/>
        <end position="508"/>
    </location>
</feature>
<feature type="transmembrane region" description="Helical" evidence="6">
    <location>
        <begin position="259"/>
        <end position="279"/>
    </location>
</feature>
<keyword evidence="2 5" id="KW-0812">Transmembrane</keyword>
<dbReference type="STRING" id="1379910.TH63_03405"/>
<feature type="transmembrane region" description="Helical" evidence="6">
    <location>
        <begin position="122"/>
        <end position="141"/>
    </location>
</feature>
<feature type="transmembrane region" description="Helical" evidence="6">
    <location>
        <begin position="147"/>
        <end position="167"/>
    </location>
</feature>
<proteinExistence type="predicted"/>
<evidence type="ECO:0000256" key="3">
    <source>
        <dbReference type="ARBA" id="ARBA00022989"/>
    </source>
</evidence>
<dbReference type="PRINTS" id="PR01435">
    <property type="entry name" value="NPOXDRDTASE5"/>
</dbReference>
<feature type="domain" description="NADH-Ubiquinone oxidoreductase (complex I) chain 5 N-terminal" evidence="8">
    <location>
        <begin position="79"/>
        <end position="126"/>
    </location>
</feature>
<gene>
    <name evidence="9" type="ORF">TH63_03405</name>
</gene>
<feature type="transmembrane region" description="Helical" evidence="6">
    <location>
        <begin position="96"/>
        <end position="115"/>
    </location>
</feature>
<comment type="subcellular location">
    <subcellularLocation>
        <location evidence="1">Endomembrane system</location>
        <topology evidence="1">Multi-pass membrane protein</topology>
    </subcellularLocation>
    <subcellularLocation>
        <location evidence="5">Membrane</location>
        <topology evidence="5">Multi-pass membrane protein</topology>
    </subcellularLocation>
</comment>
<evidence type="ECO:0000256" key="4">
    <source>
        <dbReference type="ARBA" id="ARBA00023136"/>
    </source>
</evidence>
<feature type="transmembrane region" description="Helical" evidence="6">
    <location>
        <begin position="668"/>
        <end position="684"/>
    </location>
</feature>
<dbReference type="Pfam" id="PF00662">
    <property type="entry name" value="Proton_antipo_N"/>
    <property type="match status" value="1"/>
</dbReference>
<feature type="domain" description="NADH:quinone oxidoreductase/Mrp antiporter transmembrane" evidence="7">
    <location>
        <begin position="142"/>
        <end position="432"/>
    </location>
</feature>
<feature type="transmembrane region" description="Helical" evidence="6">
    <location>
        <begin position="393"/>
        <end position="418"/>
    </location>
</feature>
<feature type="transmembrane region" description="Helical" evidence="6">
    <location>
        <begin position="179"/>
        <end position="202"/>
    </location>
</feature>
<keyword evidence="4 6" id="KW-0472">Membrane</keyword>
<sequence length="685" mass="75763">MQVPSTAEKLAVLGVLGFPLLSFLLLFLLGRRLPRQGDWLSVSAMALSAVAAGFLFFRVWGHTPLQAQLKWFSVPLLNGGALAFNTGIYLDNLTVAMLLLVTFISLLVQVFSMSYMHGEVLYARYFSYLSLFTTCMLALLLADNLLVLFMCWELVGFLSYLLIGFWYHRRAAAQASNKAFLINRIGDVGLLWGLLAVFLLFQTFDMQTILATAEAGGVSRDLLLLAGFGLLAGAMGKSAQFPLQVWLPDAMQGPTPVSALIHAATMVAAGVYLLARLFPLFLPEVLTTMAFVGAITAVIGALAATMQYDLKKVLAFSTISQLGYMVMGIGVGTPDAALFHLFTHAFFKASLFLNAGIIIHAVKHAWGHHSKRILFEAPIDPQDLRNMGGLRKVMPLTFLCYLVASAALVGLPFFSGFLSKDALLLASWQWALAADGELSFKMLVPLMVFATVLFTAYYMLRQIIFVFLGKARLGAPLRYFRQTARQEAPFLMLGPVLVLSGLSLWFFYAPVPWSMEGSWFLPGLTTAMERFVSLSVVDHSSWVGLAALIMVVAGGNLAWFTQRIIVKKKEGREQTGWRKLLACQFYQDDFYRRGIVFLTLKIASLAQGTDHKINYLLHGWGKGTVAFSKLTAWGDRWVVDGAVYSIGWLSRGVGWLGKNLQNGNIQSYYLFSLLGLLLLFLWLLL</sequence>
<dbReference type="InterPro" id="IPR003945">
    <property type="entry name" value="NU5C-like"/>
</dbReference>
<name>A0A0H4WAF6_9BACT</name>
<dbReference type="KEGG" id="ruf:TH63_03405"/>